<dbReference type="InterPro" id="IPR040079">
    <property type="entry name" value="Glutathione_S-Trfase"/>
</dbReference>
<dbReference type="PROSITE" id="PS51354">
    <property type="entry name" value="GLUTAREDOXIN_2"/>
    <property type="match status" value="1"/>
</dbReference>
<dbReference type="OMA" id="TVYNVFM"/>
<keyword evidence="4" id="KW-1185">Reference proteome</keyword>
<dbReference type="Gene3D" id="1.20.1050.10">
    <property type="match status" value="1"/>
</dbReference>
<dbReference type="InterPro" id="IPR050213">
    <property type="entry name" value="GST_superfamily"/>
</dbReference>
<dbReference type="GO" id="GO:0006749">
    <property type="term" value="P:glutathione metabolic process"/>
    <property type="evidence" value="ECO:0007669"/>
    <property type="project" value="TreeGrafter"/>
</dbReference>
<evidence type="ECO:0000259" key="2">
    <source>
        <dbReference type="PROSITE" id="PS50405"/>
    </source>
</evidence>
<dbReference type="VEuPathDB" id="FungiDB:HMPREF1544_10622"/>
<evidence type="ECO:0000313" key="3">
    <source>
        <dbReference type="EMBL" id="EPB82637.1"/>
    </source>
</evidence>
<dbReference type="EMBL" id="KE124105">
    <property type="protein sequence ID" value="EPB82637.1"/>
    <property type="molecule type" value="Genomic_DNA"/>
</dbReference>
<evidence type="ECO:0008006" key="5">
    <source>
        <dbReference type="Google" id="ProtNLM"/>
    </source>
</evidence>
<sequence length="213" mass="24348">MTVDFGDIKLYYFSPINGSPTCGRGEHIRLLFKDAGINFDYVRLEGKEWLELKQKLVTDKKAASPTLPFITIDGKYYGKTIPIMKYISNKLGMYIASNDEDAQLVDSYADIIMGWIDRWANAYFWNPNEETVKKYEGEQVAQAYADFENILATHKGAYLLGETITYPDFVLFHMMEDDGSAANKALTHPHVDAFIKAMQERPNLKSYLATDRQ</sequence>
<dbReference type="Pfam" id="PF14497">
    <property type="entry name" value="GST_C_3"/>
    <property type="match status" value="1"/>
</dbReference>
<name>S2J3B0_MUCC1</name>
<dbReference type="CDD" id="cd03039">
    <property type="entry name" value="GST_N_Sigma_like"/>
    <property type="match status" value="1"/>
</dbReference>
<dbReference type="PROSITE" id="PS50404">
    <property type="entry name" value="GST_NTER"/>
    <property type="match status" value="1"/>
</dbReference>
<dbReference type="InParanoid" id="S2J3B0"/>
<evidence type="ECO:0000313" key="4">
    <source>
        <dbReference type="Proteomes" id="UP000014254"/>
    </source>
</evidence>
<proteinExistence type="predicted"/>
<dbReference type="InterPro" id="IPR010987">
    <property type="entry name" value="Glutathione-S-Trfase_C-like"/>
</dbReference>
<accession>S2J3B0</accession>
<dbReference type="Proteomes" id="UP000014254">
    <property type="component" value="Unassembled WGS sequence"/>
</dbReference>
<dbReference type="eggNOG" id="KOG1695">
    <property type="taxonomic scope" value="Eukaryota"/>
</dbReference>
<organism evidence="3 4">
    <name type="scientific">Mucor circinelloides f. circinelloides (strain 1006PhL)</name>
    <name type="common">Mucormycosis agent</name>
    <name type="synonym">Calyptromyces circinelloides</name>
    <dbReference type="NCBI Taxonomy" id="1220926"/>
    <lineage>
        <taxon>Eukaryota</taxon>
        <taxon>Fungi</taxon>
        <taxon>Fungi incertae sedis</taxon>
        <taxon>Mucoromycota</taxon>
        <taxon>Mucoromycotina</taxon>
        <taxon>Mucoromycetes</taxon>
        <taxon>Mucorales</taxon>
        <taxon>Mucorineae</taxon>
        <taxon>Mucoraceae</taxon>
        <taxon>Mucor</taxon>
    </lineage>
</organism>
<dbReference type="SUPFAM" id="SSF52833">
    <property type="entry name" value="Thioredoxin-like"/>
    <property type="match status" value="1"/>
</dbReference>
<dbReference type="OrthoDB" id="414243at2759"/>
<reference evidence="4" key="1">
    <citation type="submission" date="2013-05" db="EMBL/GenBank/DDBJ databases">
        <title>The Genome sequence of Mucor circinelloides f. circinelloides 1006PhL.</title>
        <authorList>
            <consortium name="The Broad Institute Genomics Platform"/>
            <person name="Cuomo C."/>
            <person name="Earl A."/>
            <person name="Findley K."/>
            <person name="Lee S.C."/>
            <person name="Walker B."/>
            <person name="Young S."/>
            <person name="Zeng Q."/>
            <person name="Gargeya S."/>
            <person name="Fitzgerald M."/>
            <person name="Haas B."/>
            <person name="Abouelleil A."/>
            <person name="Allen A.W."/>
            <person name="Alvarado L."/>
            <person name="Arachchi H.M."/>
            <person name="Berlin A.M."/>
            <person name="Chapman S.B."/>
            <person name="Gainer-Dewar J."/>
            <person name="Goldberg J."/>
            <person name="Griggs A."/>
            <person name="Gujja S."/>
            <person name="Hansen M."/>
            <person name="Howarth C."/>
            <person name="Imamovic A."/>
            <person name="Ireland A."/>
            <person name="Larimer J."/>
            <person name="McCowan C."/>
            <person name="Murphy C."/>
            <person name="Pearson M."/>
            <person name="Poon T.W."/>
            <person name="Priest M."/>
            <person name="Roberts A."/>
            <person name="Saif S."/>
            <person name="Shea T."/>
            <person name="Sisk P."/>
            <person name="Sykes S."/>
            <person name="Wortman J."/>
            <person name="Nusbaum C."/>
            <person name="Birren B."/>
        </authorList>
    </citation>
    <scope>NUCLEOTIDE SEQUENCE [LARGE SCALE GENOMIC DNA]</scope>
    <source>
        <strain evidence="4">1006PhL</strain>
    </source>
</reference>
<dbReference type="GO" id="GO:0004364">
    <property type="term" value="F:glutathione transferase activity"/>
    <property type="evidence" value="ECO:0007669"/>
    <property type="project" value="TreeGrafter"/>
</dbReference>
<dbReference type="PANTHER" id="PTHR11571:SF150">
    <property type="entry name" value="GLUTATHIONE S-TRANSFERASE"/>
    <property type="match status" value="1"/>
</dbReference>
<dbReference type="STRING" id="1220926.S2J3B0"/>
<dbReference type="PANTHER" id="PTHR11571">
    <property type="entry name" value="GLUTATHIONE S-TRANSFERASE"/>
    <property type="match status" value="1"/>
</dbReference>
<dbReference type="SFLD" id="SFLDS00019">
    <property type="entry name" value="Glutathione_Transferase_(cytos"/>
    <property type="match status" value="1"/>
</dbReference>
<dbReference type="SUPFAM" id="SSF47616">
    <property type="entry name" value="GST C-terminal domain-like"/>
    <property type="match status" value="1"/>
</dbReference>
<feature type="domain" description="GST C-terminal" evidence="2">
    <location>
        <begin position="98"/>
        <end position="213"/>
    </location>
</feature>
<dbReference type="InterPro" id="IPR004045">
    <property type="entry name" value="Glutathione_S-Trfase_N"/>
</dbReference>
<evidence type="ECO:0000259" key="1">
    <source>
        <dbReference type="PROSITE" id="PS50404"/>
    </source>
</evidence>
<dbReference type="Gene3D" id="3.40.30.10">
    <property type="entry name" value="Glutaredoxin"/>
    <property type="match status" value="1"/>
</dbReference>
<dbReference type="PROSITE" id="PS50405">
    <property type="entry name" value="GST_CTER"/>
    <property type="match status" value="1"/>
</dbReference>
<protein>
    <recommendedName>
        <fullName evidence="5">Glutathione S-transferase</fullName>
    </recommendedName>
</protein>
<dbReference type="InterPro" id="IPR004046">
    <property type="entry name" value="GST_C"/>
</dbReference>
<dbReference type="AlphaFoldDB" id="S2J3B0"/>
<feature type="domain" description="GST N-terminal" evidence="1">
    <location>
        <begin position="12"/>
        <end position="95"/>
    </location>
</feature>
<dbReference type="InterPro" id="IPR036249">
    <property type="entry name" value="Thioredoxin-like_sf"/>
</dbReference>
<dbReference type="InterPro" id="IPR036282">
    <property type="entry name" value="Glutathione-S-Trfase_C_sf"/>
</dbReference>
<gene>
    <name evidence="3" type="ORF">HMPREF1544_10622</name>
</gene>